<accession>A0ACC3NUH2</accession>
<proteinExistence type="predicted"/>
<gene>
    <name evidence="1" type="ORF">LTR37_001907</name>
</gene>
<protein>
    <submittedName>
        <fullName evidence="1">Uncharacterized protein</fullName>
    </submittedName>
</protein>
<keyword evidence="2" id="KW-1185">Reference proteome</keyword>
<dbReference type="Proteomes" id="UP001281147">
    <property type="component" value="Unassembled WGS sequence"/>
</dbReference>
<evidence type="ECO:0000313" key="1">
    <source>
        <dbReference type="EMBL" id="KAK3723184.1"/>
    </source>
</evidence>
<evidence type="ECO:0000313" key="2">
    <source>
        <dbReference type="Proteomes" id="UP001281147"/>
    </source>
</evidence>
<organism evidence="1 2">
    <name type="scientific">Vermiconidia calcicola</name>
    <dbReference type="NCBI Taxonomy" id="1690605"/>
    <lineage>
        <taxon>Eukaryota</taxon>
        <taxon>Fungi</taxon>
        <taxon>Dikarya</taxon>
        <taxon>Ascomycota</taxon>
        <taxon>Pezizomycotina</taxon>
        <taxon>Dothideomycetes</taxon>
        <taxon>Dothideomycetidae</taxon>
        <taxon>Mycosphaerellales</taxon>
        <taxon>Extremaceae</taxon>
        <taxon>Vermiconidia</taxon>
    </lineage>
</organism>
<name>A0ACC3NUH2_9PEZI</name>
<sequence>MYAFTTRLLGVKWKIADEEAGKAQACSKSFPTSKGHVADEVQVGEVTDDLSEVGRPYPSPEYHDARPTELGGIVLRSSKLLNLPAEIRICIYMYTLIEDKPIAVMRGHKLPALLSTCHQIRREGLKAWFADNEFDVLLINCDATLFRTFRKLEVHAKASLSQTDRVIISLRGFNWGNLMKWCFEIFDDPASTSSMQPAHNDNINASVAVVCAAHQITLNVCQQSTWREVKAQLNALRMVAGKVDKEWLR</sequence>
<dbReference type="EMBL" id="JAUTXU010000010">
    <property type="protein sequence ID" value="KAK3723184.1"/>
    <property type="molecule type" value="Genomic_DNA"/>
</dbReference>
<reference evidence="1" key="1">
    <citation type="submission" date="2023-07" db="EMBL/GenBank/DDBJ databases">
        <title>Black Yeasts Isolated from many extreme environments.</title>
        <authorList>
            <person name="Coleine C."/>
            <person name="Stajich J.E."/>
            <person name="Selbmann L."/>
        </authorList>
    </citation>
    <scope>NUCLEOTIDE SEQUENCE</scope>
    <source>
        <strain evidence="1">CCFEE 5714</strain>
    </source>
</reference>
<comment type="caution">
    <text evidence="1">The sequence shown here is derived from an EMBL/GenBank/DDBJ whole genome shotgun (WGS) entry which is preliminary data.</text>
</comment>